<comment type="caution">
    <text evidence="2">The sequence shown here is derived from an EMBL/GenBank/DDBJ whole genome shotgun (WGS) entry which is preliminary data.</text>
</comment>
<name>A0AAE0YU89_9GAST</name>
<feature type="region of interest" description="Disordered" evidence="1">
    <location>
        <begin position="141"/>
        <end position="223"/>
    </location>
</feature>
<feature type="region of interest" description="Disordered" evidence="1">
    <location>
        <begin position="1773"/>
        <end position="1794"/>
    </location>
</feature>
<feature type="compositionally biased region" description="Basic and acidic residues" evidence="1">
    <location>
        <begin position="1464"/>
        <end position="1478"/>
    </location>
</feature>
<gene>
    <name evidence="2" type="ORF">RRG08_038787</name>
</gene>
<accession>A0AAE0YU89</accession>
<feature type="region of interest" description="Disordered" evidence="1">
    <location>
        <begin position="1940"/>
        <end position="1989"/>
    </location>
</feature>
<proteinExistence type="predicted"/>
<protein>
    <submittedName>
        <fullName evidence="2">Uncharacterized protein</fullName>
    </submittedName>
</protein>
<feature type="region of interest" description="Disordered" evidence="1">
    <location>
        <begin position="3062"/>
        <end position="3081"/>
    </location>
</feature>
<evidence type="ECO:0000313" key="2">
    <source>
        <dbReference type="EMBL" id="KAK3757429.1"/>
    </source>
</evidence>
<feature type="compositionally biased region" description="Basic and acidic residues" evidence="1">
    <location>
        <begin position="1208"/>
        <end position="1225"/>
    </location>
</feature>
<feature type="compositionally biased region" description="Polar residues" evidence="1">
    <location>
        <begin position="168"/>
        <end position="195"/>
    </location>
</feature>
<organism evidence="2 3">
    <name type="scientific">Elysia crispata</name>
    <name type="common">lettuce slug</name>
    <dbReference type="NCBI Taxonomy" id="231223"/>
    <lineage>
        <taxon>Eukaryota</taxon>
        <taxon>Metazoa</taxon>
        <taxon>Spiralia</taxon>
        <taxon>Lophotrochozoa</taxon>
        <taxon>Mollusca</taxon>
        <taxon>Gastropoda</taxon>
        <taxon>Heterobranchia</taxon>
        <taxon>Euthyneura</taxon>
        <taxon>Panpulmonata</taxon>
        <taxon>Sacoglossa</taxon>
        <taxon>Placobranchoidea</taxon>
        <taxon>Plakobranchidae</taxon>
        <taxon>Elysia</taxon>
    </lineage>
</organism>
<feature type="compositionally biased region" description="Polar residues" evidence="1">
    <location>
        <begin position="3069"/>
        <end position="3079"/>
    </location>
</feature>
<sequence length="3651" mass="410722">MNEKKLSYKKILQSDPAIPWQRLVDSNIESMIVANPTARKGTSTGTCSNKKNINRVKKSVKDGKDEGGALTCAQQKSFQINENRENINTATKQKLFQGTEIRASDQTIEENLLLNVAVSTKIHEIPLPNQMHGSYRLNIPSVDSDSINQDPNIKNDTTFGDSRRKNKSSTSATCLPQEDSTMTLSSWQTQNQCGINSDCERDQESESSEDELHETHSSSLNVGDISHQQQAVNLSEETQLDDGKIGHILKRPHEAQDLKNKSNKISYNEENNYAEGLISPDNITGDNVKACDVKEYREIINDTASDLSFLDSMNNISIRDGLVKDDNDGCIDSVVEHIQRSHVRSNNTSSKESSSFTSLTCSIVGGYACETARTACPIDQNKFEKNTLIGKSRDDTDLKELEVCILHKQSKDMYFTTFEKATSKSDFVGSSTYEESPQIWDEVEQSEHKLPILSNTPLGRAVENAKKKVQSCLQKSDYAKVYTAPLNTSTIAFQHPPFHETKDLHTESKHEIVHFNQQKFSEGNDAFVYPMDSSCSETREFQCRENNAFGTDFSAMTDCQFLSSIHLECKKDSDVPFIAEPKCPYLADCINCQSHKCRANVKPGKPVIDKCEIDVLGAGFYPNSENVIHEKCEVIEDLEKGVAFMSKSQALSGKHGNKEPRPNDITKVDFDCNASHDEMQNYGQREKGKDVRISVVPTTISSTIHTDSDAIKEGKEDMCIETDDLSNNEIFIRPHRSISTHDNSLKSNGNTGNSGIELTTLNLNMAAKRAKLTKGEIEHRTVSPISHHFRNKTDNLIDSRIPFINNIDGFELHESLGRNVAMRFSKDATVVKNILVGRKMGYLQRNEKLPIIAKGEDICELYTKSGAECGGVPATNKDEQMPISIKGKSLAQSPSTPWKRLMETNIDSMLNSHHSTPLLDKETMTADYFCTKRTENHDIQRNDFISPSDSHLKEYVATFAGATCFQSNDRFLMSKQFFPHKDKNTVPTLMKTFVAAKNPMESSQTEKISMTTNYSHHFHMKSISDRHHKPLSKNCDRDQMTFSSTSDVGSEMYPSSLSFSSETKTYGGWLENSPSEIAKASESQPEVFILSPGSQQLTPPTINSAESNETPYFVEASPSSTHINTDHIRTNDVMQYTKSIRELSSDINSFRQYVRNSNHRGRVEENSHNSDVVSEFSRPKNSSSASGCEQENFFPKTTKPLKNNSSSEFRKDNVKVTSASEKEPGKSALRNNTSVLDPKTNNDETIDIKIPSEFSDILTGTASETVFGVSSTFESSFKHFNNEKHHQVSDENHQYVRKSRVACLVKSETDSAQIQSFLPNPALLHSERNTALSKSSVPLTEDALPRWEGLSKGMYEESEILIRSFSCDNLGKAMPEHQRGENDDSVYVSMSSDSLHLAKKQEPHNGNGDDSVRLQQLPFCWKDSDINFQGKVTISQVKSHSNEMASVGTENVGKEVFSSNTPKNYKDRNDHKTSRDASDPVCQRIPLNKESMENNALIHLLEKNGTSSVEYCSLNIARRKSDAVISITPTSDSPTLCADSAWTPEDDTPDLNCRASSDEKQKTFEEIKVVSEKENGHSKTKIELNFDVTKYPLMLSSHTGKIDIDLPSCNTAVRENAILLEQCSAYLSDPCVCINNKSEFKQDKEKSVPIVPEVTQWQQLPREDDIIPFKKWDEENHFVYATKSFDKDKDLNEIFHRFDQKEDANELHTNAMTQGNEIVSVKSPDPISVLIPVKNLDHSPTTPWKRLIEANIDSMFDNSHCSRLVYRRPPADGFYTNSSENQQDRRFNSNKQYDPPSMAEVLSFADNTDLNSTSQFALLFESFLGKGEEPDQQPIKTCAGFANNEEHDSVDQSYTVSCFAHENAMEMLSSGNNFNLHDESSEKESKVMPMKENVHETGFWSPRVDSELCQSFVSSASETEKDERNKFLFEINKSSKCQNNLSAKQLDTQPLASKTTMNTSNPEKHVSDTASDYSQRSSSAETDSEHENTAEGYFGVSNEFAMEENGGHIDFIIPSSDGDNKEAEVSSSTVIGADSSALIITEEIETFDSKKINPEKTCDFARDYSTIDHSENLMQGERAILSSESIVDLEVEYDERINADGSVKYSQKFKDIFCMEDDDSSLHQICMHKLCPAGFSNESKSSEQGEDPFSLTAKTSAMFRFGQLQETATRSEKCLLGKLKSNDIVRISSLPLNFAAVRLANNTMTAKPILALQRDPFTQWKRLVDSNIESMLLNEVCYPCENGASIRPFVQNYANSVFSEYLCRQNYGFKKDFSAKIGSGSLPIASEPIREENNDSINREQNFEHFKLFPNDSNANIQHQEDFFIKPQSTECQGKINEESFFDVRGTEFDETSDTIGQYENFLSQKLVDHDLSDYFYGTCVEPVSSTHLDETKKDEEQYSFAIKTGNNVFVFNSPGTNSPTLHKDLQLIDEDNLPDLSSCNSCSEKNEGYGEKEKIDLYENQKWENHSNKEVSSCSPQNPIRLSRNMENSDGELTERNLDETNKTIKTARQNEDNFINMSSLPTGIFDSAECQVDQGTCAPCTCAEVTDFFQNSQKKNECFADSEKWVRNNEENPLTQSFDNKGTIVFLNENRSDKEVISFKGMSLPNRERQELETRSGNIQNSQEMIRKSGTSANKTVEGGDSASESIKFLQRSKMTKPIPAETSVKILEKNPTTQWKRLMETNIESMLSARHGSHLIHQSPAVSPFTKNTESHEVQRIDSINTTDRYSHTRATSPSGETSFTSSCALGKQSNCFYGADESIDYCYPEFKKESSKQVNTVSNRNESVVDTETNINLKTKEHGKYNFFMSRLEMIHTDNELDFASTNKKTPFIEENVHFCKSDLLEISNEKADEVVVKVNKCGDLLNENLYFLRSDTNPETNFYNTSKLNDTSHVDILKSLEISKGDHKTALKNCPSKSCDTTDKFCNEEKSEEHVTTNVDNKTDARMKHVINAASHSSQTFCTIRQGFGPNEMPPQTILKQSSCGGIKSKSSKDDGDQECRLYSTNLTADNMTLERESESKHSADICQSTNKYSTKLEPHSYDAISLFMFESEELSRLQKGPYEGKNKASSGSSQSTPMPKMKHYLHIGPINGRKENEHDSIHNMCRNSFLSNTNGQGCVDKINLDIETPAKKLENVKSTEIAKYKRFSKETDTEDKQIKLFSLLDVVDSFSCISSVTVLPPAPEVIFGKYVVSELREDNNKLDVPEIKSYDESKNPSKKGFLSQSLTVLSNVMKYIFGVSVLPHGPSDNHQRKLQTTARLKRPTDLRCLRDRDGLDKYVTEGDDSPLERIIRDAARVTKRRQRRSNAKYRQQTSLSNKNKWKPKHYEHSTPKLKDYHVKETNSRKEHILITNKPNFSEGELSLAEQFHTSRLTRKNATGFDCMKYKEFRNFLNSLEIEENSHFFTRPKKQRSFGISMNAHTTPNDQALSEFFRSSEQDVVSVSSNQIKYAPEVVKMKDIIQTKGTLNVDCQRDIHLKRDELSVKQSEQSRTTCSYDSVEDHTDAESENGTESSGTDVKPSDILRYSLECLLEVVIQRGKIGHAFVANFGGEILARSYGWDIHRADVLAIDRSVTSTYPGITKLNVFNDTFTCIRCHRGSPSITGTSEGRVLVALRGCSALVVGLGRISLRGSCIREVEEFAGVLRHRGL</sequence>
<evidence type="ECO:0000256" key="1">
    <source>
        <dbReference type="SAM" id="MobiDB-lite"/>
    </source>
</evidence>
<keyword evidence="3" id="KW-1185">Reference proteome</keyword>
<feature type="compositionally biased region" description="Polar residues" evidence="1">
    <location>
        <begin position="3310"/>
        <end position="3320"/>
    </location>
</feature>
<feature type="compositionally biased region" description="Polar residues" evidence="1">
    <location>
        <begin position="141"/>
        <end position="160"/>
    </location>
</feature>
<feature type="region of interest" description="Disordered" evidence="1">
    <location>
        <begin position="3302"/>
        <end position="3330"/>
    </location>
</feature>
<dbReference type="Proteomes" id="UP001283361">
    <property type="component" value="Unassembled WGS sequence"/>
</dbReference>
<reference evidence="2" key="1">
    <citation type="journal article" date="2023" name="G3 (Bethesda)">
        <title>A reference genome for the long-term kleptoplast-retaining sea slug Elysia crispata morphotype clarki.</title>
        <authorList>
            <person name="Eastman K.E."/>
            <person name="Pendleton A.L."/>
            <person name="Shaikh M.A."/>
            <person name="Suttiyut T."/>
            <person name="Ogas R."/>
            <person name="Tomko P."/>
            <person name="Gavelis G."/>
            <person name="Widhalm J.R."/>
            <person name="Wisecaver J.H."/>
        </authorList>
    </citation>
    <scope>NUCLEOTIDE SEQUENCE</scope>
    <source>
        <strain evidence="2">ECLA1</strain>
    </source>
</reference>
<feature type="region of interest" description="Disordered" evidence="1">
    <location>
        <begin position="1158"/>
        <end position="1240"/>
    </location>
</feature>
<feature type="region of interest" description="Disordered" evidence="1">
    <location>
        <begin position="3494"/>
        <end position="3519"/>
    </location>
</feature>
<feature type="compositionally biased region" description="Polar residues" evidence="1">
    <location>
        <begin position="1968"/>
        <end position="1981"/>
    </location>
</feature>
<evidence type="ECO:0000313" key="3">
    <source>
        <dbReference type="Proteomes" id="UP001283361"/>
    </source>
</evidence>
<feature type="compositionally biased region" description="Polar residues" evidence="1">
    <location>
        <begin position="1179"/>
        <end position="1189"/>
    </location>
</feature>
<feature type="region of interest" description="Disordered" evidence="1">
    <location>
        <begin position="1455"/>
        <end position="1479"/>
    </location>
</feature>
<feature type="compositionally biased region" description="Polar residues" evidence="1">
    <location>
        <begin position="1940"/>
        <end position="1961"/>
    </location>
</feature>
<dbReference type="EMBL" id="JAWDGP010005366">
    <property type="protein sequence ID" value="KAK3757429.1"/>
    <property type="molecule type" value="Genomic_DNA"/>
</dbReference>